<organism evidence="2 3">
    <name type="scientific">Castilleja foliolosa</name>
    <dbReference type="NCBI Taxonomy" id="1961234"/>
    <lineage>
        <taxon>Eukaryota</taxon>
        <taxon>Viridiplantae</taxon>
        <taxon>Streptophyta</taxon>
        <taxon>Embryophyta</taxon>
        <taxon>Tracheophyta</taxon>
        <taxon>Spermatophyta</taxon>
        <taxon>Magnoliopsida</taxon>
        <taxon>eudicotyledons</taxon>
        <taxon>Gunneridae</taxon>
        <taxon>Pentapetalae</taxon>
        <taxon>asterids</taxon>
        <taxon>lamiids</taxon>
        <taxon>Lamiales</taxon>
        <taxon>Orobanchaceae</taxon>
        <taxon>Pedicularideae</taxon>
        <taxon>Castillejinae</taxon>
        <taxon>Castilleja</taxon>
    </lineage>
</organism>
<dbReference type="PANTHER" id="PTHR36747">
    <property type="entry name" value="HYDROXYPROLINE-RICH GLYCOPROTEIN FAMILY PROTEIN"/>
    <property type="match status" value="1"/>
</dbReference>
<comment type="caution">
    <text evidence="2">The sequence shown here is derived from an EMBL/GenBank/DDBJ whole genome shotgun (WGS) entry which is preliminary data.</text>
</comment>
<dbReference type="PANTHER" id="PTHR36747:SF1">
    <property type="entry name" value="HYDROXYPROLINE-RICH GLYCOPROTEIN FAMILY PROTEIN"/>
    <property type="match status" value="1"/>
</dbReference>
<gene>
    <name evidence="2" type="ORF">CASFOL_018852</name>
</gene>
<keyword evidence="3" id="KW-1185">Reference proteome</keyword>
<sequence length="108" mass="11984">MEKTLEKTPIKAPIVLKENKNEDQNNTKSNSPNICINSGKTGTPDRLKLPNKAFKHIERYTSPTDQMMSPVTRGILERSRKGSRLLPPSANLIKVQALQLESGPVSNC</sequence>
<dbReference type="Proteomes" id="UP001632038">
    <property type="component" value="Unassembled WGS sequence"/>
</dbReference>
<dbReference type="EMBL" id="JAVIJP010000026">
    <property type="protein sequence ID" value="KAL3636553.1"/>
    <property type="molecule type" value="Genomic_DNA"/>
</dbReference>
<proteinExistence type="predicted"/>
<feature type="region of interest" description="Disordered" evidence="1">
    <location>
        <begin position="1"/>
        <end position="48"/>
    </location>
</feature>
<evidence type="ECO:0000313" key="3">
    <source>
        <dbReference type="Proteomes" id="UP001632038"/>
    </source>
</evidence>
<accession>A0ABD3D2P6</accession>
<evidence type="ECO:0000256" key="1">
    <source>
        <dbReference type="SAM" id="MobiDB-lite"/>
    </source>
</evidence>
<feature type="compositionally biased region" description="Polar residues" evidence="1">
    <location>
        <begin position="26"/>
        <end position="41"/>
    </location>
</feature>
<protein>
    <submittedName>
        <fullName evidence="2">Uncharacterized protein</fullName>
    </submittedName>
</protein>
<reference evidence="3" key="1">
    <citation type="journal article" date="2024" name="IScience">
        <title>Strigolactones Initiate the Formation of Haustorium-like Structures in Castilleja.</title>
        <authorList>
            <person name="Buerger M."/>
            <person name="Peterson D."/>
            <person name="Chory J."/>
        </authorList>
    </citation>
    <scope>NUCLEOTIDE SEQUENCE [LARGE SCALE GENOMIC DNA]</scope>
</reference>
<evidence type="ECO:0000313" key="2">
    <source>
        <dbReference type="EMBL" id="KAL3636553.1"/>
    </source>
</evidence>
<name>A0ABD3D2P6_9LAMI</name>
<dbReference type="AlphaFoldDB" id="A0ABD3D2P6"/>